<sequence>MEKEVKENYIEAGKVIQKARKKAREVAEPGTSFVEIAETVEQLIRDEGLQPAFPVNLSVNEEAAHFTPAEDTERKLQEDDVLKIDIGAQSEGYIADTALTVNPSGKDQEIIDEVEKVLEEALDFLEPGVTVGELGTFIEKQVPDEYNIVQNLTGHSLGNYNQHAGLSIPNKANTNSYEFQEGDAVAIEPFLTTGTGTVKNGRDGNIYKLESERSVRSRTARQLMKKIKNYRGLPFTTRWMDLSGKEKMAFRKLLQQNIVRNYPVLQDKDGSVVAQAEHTVLVGADDGENVVTTRR</sequence>
<dbReference type="InterPro" id="IPR036388">
    <property type="entry name" value="WH-like_DNA-bd_sf"/>
</dbReference>
<organism evidence="10 11">
    <name type="scientific">Candidatus Nanohalococcus occultus</name>
    <dbReference type="NCBI Taxonomy" id="2978047"/>
    <lineage>
        <taxon>Archaea</taxon>
        <taxon>Candidatus Nanohalarchaeota</taxon>
        <taxon>Candidatus Nanohalarchaeota incertae sedis</taxon>
        <taxon>Candidatus Nanohalococcus</taxon>
    </lineage>
</organism>
<dbReference type="InterPro" id="IPR001714">
    <property type="entry name" value="Pept_M24_MAP"/>
</dbReference>
<evidence type="ECO:0000256" key="7">
    <source>
        <dbReference type="ARBA" id="ARBA00022801"/>
    </source>
</evidence>
<comment type="similarity">
    <text evidence="8">Belongs to the peptidase M24A family.</text>
</comment>
<evidence type="ECO:0000256" key="4">
    <source>
        <dbReference type="ARBA" id="ARBA00022438"/>
    </source>
</evidence>
<protein>
    <recommendedName>
        <fullName evidence="8">Methionine aminopeptidase</fullName>
        <ecNumber evidence="8">3.4.11.18</ecNumber>
    </recommendedName>
</protein>
<evidence type="ECO:0000256" key="6">
    <source>
        <dbReference type="ARBA" id="ARBA00022723"/>
    </source>
</evidence>
<dbReference type="PANTHER" id="PTHR45777:SF2">
    <property type="entry name" value="METHIONINE AMINOPEPTIDASE 2"/>
    <property type="match status" value="1"/>
</dbReference>
<dbReference type="PANTHER" id="PTHR45777">
    <property type="entry name" value="METHIONINE AMINOPEPTIDASE 2"/>
    <property type="match status" value="1"/>
</dbReference>
<keyword evidence="7 10" id="KW-0378">Hydrolase</keyword>
<evidence type="ECO:0000256" key="8">
    <source>
        <dbReference type="RuleBase" id="RU003653"/>
    </source>
</evidence>
<dbReference type="SUPFAM" id="SSF55920">
    <property type="entry name" value="Creatinase/aminopeptidase"/>
    <property type="match status" value="1"/>
</dbReference>
<reference evidence="10 11" key="1">
    <citation type="submission" date="2022-09" db="EMBL/GenBank/DDBJ databases">
        <title>Xylan utilization by haloarchaea-nanohaloarchaea associations.</title>
        <authorList>
            <person name="Yakimov M."/>
        </authorList>
    </citation>
    <scope>NUCLEOTIDE SEQUENCE [LARGE SCALE GENOMIC DNA]</scope>
    <source>
        <strain evidence="10 11">SVXNc</strain>
    </source>
</reference>
<dbReference type="EMBL" id="CP104395">
    <property type="protein sequence ID" value="WEL19102.1"/>
    <property type="molecule type" value="Genomic_DNA"/>
</dbReference>
<dbReference type="InterPro" id="IPR000994">
    <property type="entry name" value="Pept_M24"/>
</dbReference>
<keyword evidence="4 8" id="KW-0031">Aminopeptidase</keyword>
<dbReference type="EC" id="3.4.11.18" evidence="8"/>
<gene>
    <name evidence="10" type="primary">map</name>
    <name evidence="10" type="ORF">SVXNc_0070</name>
</gene>
<evidence type="ECO:0000256" key="2">
    <source>
        <dbReference type="ARBA" id="ARBA00001936"/>
    </source>
</evidence>
<dbReference type="PRINTS" id="PR00599">
    <property type="entry name" value="MAPEPTIDASE"/>
</dbReference>
<keyword evidence="11" id="KW-1185">Reference proteome</keyword>
<dbReference type="GeneID" id="90589505"/>
<comment type="cofactor">
    <cofactor evidence="8">
        <name>Co(2+)</name>
        <dbReference type="ChEBI" id="CHEBI:48828"/>
    </cofactor>
    <cofactor evidence="8">
        <name>Zn(2+)</name>
        <dbReference type="ChEBI" id="CHEBI:29105"/>
    </cofactor>
    <cofactor evidence="8">
        <name>Mn(2+)</name>
        <dbReference type="ChEBI" id="CHEBI:29035"/>
    </cofactor>
    <cofactor evidence="8">
        <name>Fe(2+)</name>
        <dbReference type="ChEBI" id="CHEBI:29033"/>
    </cofactor>
    <text evidence="8">Binds 2 divalent metal cations per subunit. Has a high-affinity and a low affinity metal-binding site. The true nature of the physiological cofactor is under debate. The enzyme is active with cobalt, zinc, manganese or divalent iron ions.</text>
</comment>
<dbReference type="InterPro" id="IPR036390">
    <property type="entry name" value="WH_DNA-bd_sf"/>
</dbReference>
<dbReference type="RefSeq" id="WP_347721974.1">
    <property type="nucleotide sequence ID" value="NZ_CP104395.1"/>
</dbReference>
<comment type="function">
    <text evidence="8">Removes the N-terminal methionine from nascent proteins. The N-terminal methionine is often cleaved when the second residue in the primary sequence is small and uncharged (Met-Ala-, Cys, Gly, Pro, Ser, Thr, or Val).</text>
</comment>
<dbReference type="InterPro" id="IPR002468">
    <property type="entry name" value="Pept_M24A_MAP2"/>
</dbReference>
<evidence type="ECO:0000256" key="1">
    <source>
        <dbReference type="ARBA" id="ARBA00000294"/>
    </source>
</evidence>
<name>A0ABY8CD00_9ARCH</name>
<keyword evidence="5 8" id="KW-0645">Protease</keyword>
<dbReference type="SUPFAM" id="SSF46785">
    <property type="entry name" value="Winged helix' DNA-binding domain"/>
    <property type="match status" value="1"/>
</dbReference>
<dbReference type="Gene3D" id="1.10.10.10">
    <property type="entry name" value="Winged helix-like DNA-binding domain superfamily/Winged helix DNA-binding domain"/>
    <property type="match status" value="1"/>
</dbReference>
<evidence type="ECO:0000256" key="3">
    <source>
        <dbReference type="ARBA" id="ARBA00001954"/>
    </source>
</evidence>
<feature type="domain" description="Peptidase M24" evidence="9">
    <location>
        <begin position="8"/>
        <end position="205"/>
    </location>
</feature>
<comment type="cofactor">
    <cofactor evidence="2">
        <name>Mn(2+)</name>
        <dbReference type="ChEBI" id="CHEBI:29035"/>
    </cofactor>
</comment>
<accession>A0ABY8CD00</accession>
<comment type="catalytic activity">
    <reaction evidence="1 8">
        <text>Release of N-terminal amino acids, preferentially methionine, from peptides and arylamides.</text>
        <dbReference type="EC" id="3.4.11.18"/>
    </reaction>
</comment>
<dbReference type="InterPro" id="IPR050247">
    <property type="entry name" value="Met_Aminopeptidase_Type2"/>
</dbReference>
<dbReference type="Gene3D" id="3.90.230.10">
    <property type="entry name" value="Creatinase/methionine aminopeptidase superfamily"/>
    <property type="match status" value="1"/>
</dbReference>
<evidence type="ECO:0000256" key="5">
    <source>
        <dbReference type="ARBA" id="ARBA00022670"/>
    </source>
</evidence>
<dbReference type="Pfam" id="PF00557">
    <property type="entry name" value="Peptidase_M24"/>
    <property type="match status" value="1"/>
</dbReference>
<evidence type="ECO:0000259" key="9">
    <source>
        <dbReference type="Pfam" id="PF00557"/>
    </source>
</evidence>
<dbReference type="NCBIfam" id="TIGR00501">
    <property type="entry name" value="met_pdase_II"/>
    <property type="match status" value="1"/>
</dbReference>
<dbReference type="GO" id="GO:0004239">
    <property type="term" value="F:initiator methionyl aminopeptidase activity"/>
    <property type="evidence" value="ECO:0007669"/>
    <property type="project" value="UniProtKB-EC"/>
</dbReference>
<dbReference type="InterPro" id="IPR036005">
    <property type="entry name" value="Creatinase/aminopeptidase-like"/>
</dbReference>
<dbReference type="Proteomes" id="UP001218034">
    <property type="component" value="Chromosome"/>
</dbReference>
<evidence type="ECO:0000313" key="10">
    <source>
        <dbReference type="EMBL" id="WEL19102.1"/>
    </source>
</evidence>
<comment type="cofactor">
    <cofactor evidence="3">
        <name>Fe(2+)</name>
        <dbReference type="ChEBI" id="CHEBI:29033"/>
    </cofactor>
</comment>
<evidence type="ECO:0000313" key="11">
    <source>
        <dbReference type="Proteomes" id="UP001218034"/>
    </source>
</evidence>
<proteinExistence type="inferred from homology"/>
<keyword evidence="6 8" id="KW-0479">Metal-binding</keyword>